<organism evidence="1 2">
    <name type="scientific">Paenibacillus motobuensis</name>
    <dbReference type="NCBI Taxonomy" id="295324"/>
    <lineage>
        <taxon>Bacteria</taxon>
        <taxon>Bacillati</taxon>
        <taxon>Bacillota</taxon>
        <taxon>Bacilli</taxon>
        <taxon>Bacillales</taxon>
        <taxon>Paenibacillaceae</taxon>
        <taxon>Paenibacillus</taxon>
    </lineage>
</organism>
<dbReference type="Proteomes" id="UP001500340">
    <property type="component" value="Unassembled WGS sequence"/>
</dbReference>
<proteinExistence type="predicted"/>
<comment type="caution">
    <text evidence="1">The sequence shown here is derived from an EMBL/GenBank/DDBJ whole genome shotgun (WGS) entry which is preliminary data.</text>
</comment>
<reference evidence="1 2" key="1">
    <citation type="journal article" date="2019" name="Int. J. Syst. Evol. Microbiol.">
        <title>The Global Catalogue of Microorganisms (GCM) 10K type strain sequencing project: providing services to taxonomists for standard genome sequencing and annotation.</title>
        <authorList>
            <consortium name="The Broad Institute Genomics Platform"/>
            <consortium name="The Broad Institute Genome Sequencing Center for Infectious Disease"/>
            <person name="Wu L."/>
            <person name="Ma J."/>
        </authorList>
    </citation>
    <scope>NUCLEOTIDE SEQUENCE [LARGE SCALE GENOMIC DNA]</scope>
    <source>
        <strain evidence="1 2">JCM 12774</strain>
    </source>
</reference>
<evidence type="ECO:0000313" key="2">
    <source>
        <dbReference type="Proteomes" id="UP001500340"/>
    </source>
</evidence>
<name>A0ABN0Y4G8_9BACL</name>
<dbReference type="EMBL" id="BAAACX010000007">
    <property type="protein sequence ID" value="GAA0382001.1"/>
    <property type="molecule type" value="Genomic_DNA"/>
</dbReference>
<sequence length="43" mass="4978">MNLMDKTVCKEAPHKSRELYEEPLIQPMQVNREASRVSYSGNP</sequence>
<keyword evidence="2" id="KW-1185">Reference proteome</keyword>
<gene>
    <name evidence="1" type="ORF">GCM10008933_11450</name>
</gene>
<accession>A0ABN0Y4G8</accession>
<protein>
    <submittedName>
        <fullName evidence="1">Uncharacterized protein</fullName>
    </submittedName>
</protein>
<evidence type="ECO:0000313" key="1">
    <source>
        <dbReference type="EMBL" id="GAA0382001.1"/>
    </source>
</evidence>